<comment type="catalytic activity">
    <reaction evidence="6">
        <text>precorrin-5 + S-adenosyl-L-methionine + H2O = precorrin-6A + acetate + S-adenosyl-L-homocysteine + 2 H(+)</text>
        <dbReference type="Rhea" id="RHEA:18261"/>
        <dbReference type="ChEBI" id="CHEBI:15377"/>
        <dbReference type="ChEBI" id="CHEBI:15378"/>
        <dbReference type="ChEBI" id="CHEBI:30089"/>
        <dbReference type="ChEBI" id="CHEBI:57856"/>
        <dbReference type="ChEBI" id="CHEBI:59789"/>
        <dbReference type="ChEBI" id="CHEBI:77871"/>
        <dbReference type="ChEBI" id="CHEBI:77872"/>
        <dbReference type="EC" id="2.1.1.152"/>
    </reaction>
</comment>
<evidence type="ECO:0000256" key="1">
    <source>
        <dbReference type="ARBA" id="ARBA00004953"/>
    </source>
</evidence>
<dbReference type="CDD" id="cd11643">
    <property type="entry name" value="Precorrin-6A-synthase"/>
    <property type="match status" value="1"/>
</dbReference>
<evidence type="ECO:0000256" key="2">
    <source>
        <dbReference type="ARBA" id="ARBA00022573"/>
    </source>
</evidence>
<dbReference type="GO" id="GO:0043819">
    <property type="term" value="F:precorrin-6A synthase (deacetylating) activity"/>
    <property type="evidence" value="ECO:0007669"/>
    <property type="project" value="UniProtKB-EC"/>
</dbReference>
<dbReference type="Proteomes" id="UP000186221">
    <property type="component" value="Unassembled WGS sequence"/>
</dbReference>
<dbReference type="OrthoDB" id="9787471at2"/>
<dbReference type="Gene3D" id="3.30.950.10">
    <property type="entry name" value="Methyltransferase, Cobalt-precorrin-4 Transmethylase, Domain 2"/>
    <property type="match status" value="1"/>
</dbReference>
<evidence type="ECO:0000256" key="4">
    <source>
        <dbReference type="ARBA" id="ARBA00022679"/>
    </source>
</evidence>
<dbReference type="Gene3D" id="3.40.1010.10">
    <property type="entry name" value="Cobalt-precorrin-4 Transmethylase, Domain 1"/>
    <property type="match status" value="1"/>
</dbReference>
<evidence type="ECO:0000256" key="3">
    <source>
        <dbReference type="ARBA" id="ARBA00022603"/>
    </source>
</evidence>
<dbReference type="InterPro" id="IPR000878">
    <property type="entry name" value="4pyrrol_Mease"/>
</dbReference>
<dbReference type="NCBIfam" id="TIGR02434">
    <property type="entry name" value="CobF"/>
    <property type="match status" value="1"/>
</dbReference>
<dbReference type="PANTHER" id="PTHR43467">
    <property type="entry name" value="COBALT-PRECORRIN-2 C(20)-METHYLTRANSFERASE"/>
    <property type="match status" value="1"/>
</dbReference>
<dbReference type="AlphaFoldDB" id="A0A1N7J3X4"/>
<proteinExistence type="predicted"/>
<dbReference type="GO" id="GO:0009236">
    <property type="term" value="P:cobalamin biosynthetic process"/>
    <property type="evidence" value="ECO:0007669"/>
    <property type="project" value="UniProtKB-KW"/>
</dbReference>
<gene>
    <name evidence="8" type="ORF">SAMN05421580_101318</name>
</gene>
<dbReference type="InterPro" id="IPR035996">
    <property type="entry name" value="4pyrrol_Methylase_sf"/>
</dbReference>
<dbReference type="RefSeq" id="WP_076483274.1">
    <property type="nucleotide sequence ID" value="NZ_FTOG01000001.1"/>
</dbReference>
<feature type="domain" description="Tetrapyrrole methylase" evidence="7">
    <location>
        <begin position="4"/>
        <end position="224"/>
    </location>
</feature>
<keyword evidence="3 6" id="KW-0489">Methyltransferase</keyword>
<evidence type="ECO:0000256" key="6">
    <source>
        <dbReference type="PIRNR" id="PIRNR036525"/>
    </source>
</evidence>
<evidence type="ECO:0000256" key="5">
    <source>
        <dbReference type="ARBA" id="ARBA00022691"/>
    </source>
</evidence>
<keyword evidence="4 6" id="KW-0808">Transferase</keyword>
<keyword evidence="2" id="KW-0169">Cobalamin biosynthesis</keyword>
<dbReference type="PANTHER" id="PTHR43467:SF1">
    <property type="entry name" value="PRECORRIN-6A SYNTHASE [DEACETYLATING]"/>
    <property type="match status" value="1"/>
</dbReference>
<dbReference type="InterPro" id="IPR012797">
    <property type="entry name" value="CobF"/>
</dbReference>
<keyword evidence="5 6" id="KW-0949">S-adenosyl-L-methionine</keyword>
<evidence type="ECO:0000313" key="8">
    <source>
        <dbReference type="EMBL" id="SIS44065.1"/>
    </source>
</evidence>
<reference evidence="9" key="1">
    <citation type="submission" date="2017-01" db="EMBL/GenBank/DDBJ databases">
        <authorList>
            <person name="Varghese N."/>
            <person name="Submissions S."/>
        </authorList>
    </citation>
    <scope>NUCLEOTIDE SEQUENCE [LARGE SCALE GENOMIC DNA]</scope>
    <source>
        <strain evidence="9">DSM 19945</strain>
    </source>
</reference>
<dbReference type="InterPro" id="IPR014776">
    <property type="entry name" value="4pyrrole_Mease_sub2"/>
</dbReference>
<comment type="function">
    <text evidence="6">Catalyzes the methylation of C-1 in precorrin-5 and the subsequent extrusion of acetic acid from the resulting intermediate to form cobalt-precorrin-6A.</text>
</comment>
<dbReference type="InterPro" id="IPR014777">
    <property type="entry name" value="4pyrrole_Mease_sub1"/>
</dbReference>
<organism evidence="8 9">
    <name type="scientific">Rhodobacter aestuarii</name>
    <dbReference type="NCBI Taxonomy" id="453582"/>
    <lineage>
        <taxon>Bacteria</taxon>
        <taxon>Pseudomonadati</taxon>
        <taxon>Pseudomonadota</taxon>
        <taxon>Alphaproteobacteria</taxon>
        <taxon>Rhodobacterales</taxon>
        <taxon>Rhodobacter group</taxon>
        <taxon>Rhodobacter</taxon>
    </lineage>
</organism>
<evidence type="ECO:0000259" key="7">
    <source>
        <dbReference type="Pfam" id="PF00590"/>
    </source>
</evidence>
<dbReference type="GO" id="GO:0032259">
    <property type="term" value="P:methylation"/>
    <property type="evidence" value="ECO:0007669"/>
    <property type="project" value="UniProtKB-KW"/>
</dbReference>
<accession>A0A1N7J3X4</accession>
<dbReference type="SUPFAM" id="SSF53790">
    <property type="entry name" value="Tetrapyrrole methylase"/>
    <property type="match status" value="1"/>
</dbReference>
<name>A0A1N7J3X4_9RHOB</name>
<dbReference type="EC" id="2.1.1.152" evidence="6"/>
<comment type="pathway">
    <text evidence="1">Cofactor biosynthesis; adenosylcobalamin biosynthesis.</text>
</comment>
<evidence type="ECO:0000313" key="9">
    <source>
        <dbReference type="Proteomes" id="UP000186221"/>
    </source>
</evidence>
<dbReference type="Pfam" id="PF00590">
    <property type="entry name" value="TP_methylase"/>
    <property type="match status" value="1"/>
</dbReference>
<dbReference type="STRING" id="453582.SAMN05421580_101318"/>
<dbReference type="EMBL" id="FTOG01000001">
    <property type="protein sequence ID" value="SIS44065.1"/>
    <property type="molecule type" value="Genomic_DNA"/>
</dbReference>
<sequence length="252" mass="26949">MIELTLIGIGTGNPAHVTLQAIGAMNAADLILIPLKGADKSDLAGLRRAICATHITNPATKVVEFDLPVRDAANPSYRKGVDDWHDAIAEAWLAQITAQCPDLNGKVALLVWGDPALYDSTLRIAARLEKRIALTTKVIPGITAIQALCAAHAIPLNDIGAPFVITTGRQIRDHGWPAAANTVVVMLDGECSFQSLDPQGISIWWGGCVAMPEEVLVAGPLAEVTEQILATRAALRATHGWVMDIYLMRRSL</sequence>
<dbReference type="PIRSF" id="PIRSF036525">
    <property type="entry name" value="CobF"/>
    <property type="match status" value="1"/>
</dbReference>
<protein>
    <recommendedName>
        <fullName evidence="6">Precorrin-6A synthase [deacetylating]</fullName>
        <ecNumber evidence="6">2.1.1.152</ecNumber>
    </recommendedName>
</protein>
<keyword evidence="9" id="KW-1185">Reference proteome</keyword>